<keyword evidence="1" id="KW-0614">Plasmid</keyword>
<gene>
    <name evidence="1" type="ORF">KF715C_pA1570</name>
</gene>
<evidence type="ECO:0000313" key="2">
    <source>
        <dbReference type="Proteomes" id="UP000218731"/>
    </source>
</evidence>
<organism evidence="1 2">
    <name type="scientific">Pseudomonas putida</name>
    <name type="common">Arthrobacter siderocapsulatus</name>
    <dbReference type="NCBI Taxonomy" id="303"/>
    <lineage>
        <taxon>Bacteria</taxon>
        <taxon>Pseudomonadati</taxon>
        <taxon>Pseudomonadota</taxon>
        <taxon>Gammaproteobacteria</taxon>
        <taxon>Pseudomonadales</taxon>
        <taxon>Pseudomonadaceae</taxon>
        <taxon>Pseudomonas</taxon>
    </lineage>
</organism>
<name>A0A1L7NMJ5_PSEPU</name>
<protein>
    <submittedName>
        <fullName evidence="1">Uncharacterized protein</fullName>
    </submittedName>
</protein>
<accession>A0A1L7NMJ5</accession>
<dbReference type="EMBL" id="AP015030">
    <property type="protein sequence ID" value="BAW26662.1"/>
    <property type="molecule type" value="Genomic_DNA"/>
</dbReference>
<reference evidence="1 2" key="1">
    <citation type="submission" date="2015-11" db="EMBL/GenBank/DDBJ databases">
        <title>Complete genome sequencing of a biphenyl-degrading bacterium, Pseudomonas putida KF715 (=NBRC110667).</title>
        <authorList>
            <person name="Suenaga H."/>
            <person name="Fujihara N."/>
            <person name="Watanabe T."/>
            <person name="Hirose J."/>
            <person name="Kimura N."/>
            <person name="Yamazoe A."/>
            <person name="Hosoyama A."/>
            <person name="Shimodaira J."/>
            <person name="Furukawa K."/>
        </authorList>
    </citation>
    <scope>NUCLEOTIDE SEQUENCE [LARGE SCALE GENOMIC DNA]</scope>
    <source>
        <strain evidence="1 2">KF715</strain>
        <plasmid evidence="2">Plasmid pkf715a dna</plasmid>
    </source>
</reference>
<dbReference type="Proteomes" id="UP000218731">
    <property type="component" value="Plasmid pKF715A"/>
</dbReference>
<evidence type="ECO:0000313" key="1">
    <source>
        <dbReference type="EMBL" id="BAW26662.1"/>
    </source>
</evidence>
<geneLocation type="plasmid" evidence="2">
    <name>pkf715a dna</name>
</geneLocation>
<proteinExistence type="predicted"/>
<dbReference type="AlphaFoldDB" id="A0A1L7NMJ5"/>
<sequence length="125" mass="13979">MSADLLTRFKQYRLSADLERIRLSAVPDELQPLVKAYREALNRQLADPENESWGSLGPNERHNALQEVYLAFAPKFDRPKGNCPRCGGTGHILAYSHVRGGVCCNVEVAVASHLADRTRICEVKM</sequence>
<dbReference type="RefSeq" id="WP_020308254.1">
    <property type="nucleotide sequence ID" value="NZ_AP015030.1"/>
</dbReference>